<name>A0ABP1Q3V8_9HEXA</name>
<evidence type="ECO:0000256" key="1">
    <source>
        <dbReference type="SAM" id="Coils"/>
    </source>
</evidence>
<evidence type="ECO:0000313" key="4">
    <source>
        <dbReference type="Proteomes" id="UP001642540"/>
    </source>
</evidence>
<keyword evidence="1" id="KW-0175">Coiled coil</keyword>
<dbReference type="EMBL" id="CAXLJM020000015">
    <property type="protein sequence ID" value="CAL8081609.1"/>
    <property type="molecule type" value="Genomic_DNA"/>
</dbReference>
<protein>
    <recommendedName>
        <fullName evidence="5">PDZ domain-containing protein</fullName>
    </recommendedName>
</protein>
<feature type="region of interest" description="Disordered" evidence="2">
    <location>
        <begin position="562"/>
        <end position="598"/>
    </location>
</feature>
<feature type="compositionally biased region" description="Low complexity" evidence="2">
    <location>
        <begin position="497"/>
        <end position="524"/>
    </location>
</feature>
<feature type="compositionally biased region" description="Polar residues" evidence="2">
    <location>
        <begin position="655"/>
        <end position="673"/>
    </location>
</feature>
<proteinExistence type="predicted"/>
<sequence length="673" mass="76252">MESPTHLSESNLRRYKGIRASKKSLYSCADFYSKGENENDETLGPRSVSLTALTSDPKRPSSALETSRMSQLETLEAKMASIEVSLSKLGALPRRKRNGILPGVARSLHNSHIGSMNGTVSAAVTREFHKEIDFLKNCVRDKENLILNLQAQLRKLSKRKLVHGSITSTDSGVVSLRILSENERKAAEERLAQLDKDMDIKRAEIKRLTSRLERLDPSADNIDVRIQQAELEYELEREELNLMNLQEERRNLHTILDDNDAFQKRTENSLFAALPLNTHVAIHSFEVVFDPQDPSFTVGKREDKTGTYVTWTRDDMKTLKRGDRIIEINGTTVVSKGVNRVEEFWSEEDSSHGDDISQDLDIGSHPLRIVVIRQPPPPPPPRAPTRELNTLKEELSLVTAKLEQVSTEKRDIQTHCQKLQKEHQSREDETEKVRIDTEKIIKERDNLRTESVRLKHRISYLEEQVTELLQRKEAGGIHCVTVFQKGNHKAIVAEPQNSGKCSKNSNSNRSGSPSRPPSVASSRNCDGRQALKARLWETFRRATASDSRSVCSVDSNKHSLENGYFKKKSSEKSSKKSKPPPPSKPMRLSLQRATSTTNVYETEIPELNPGLKRSNYSENTLLPDWMSDDMRSEPDGHHKKRSSKHHGIRWPSLRPASSMSYTMGNRSTTVAKF</sequence>
<dbReference type="Proteomes" id="UP001642540">
    <property type="component" value="Unassembled WGS sequence"/>
</dbReference>
<feature type="compositionally biased region" description="Basic residues" evidence="2">
    <location>
        <begin position="637"/>
        <end position="648"/>
    </location>
</feature>
<feature type="region of interest" description="Disordered" evidence="2">
    <location>
        <begin position="494"/>
        <end position="526"/>
    </location>
</feature>
<keyword evidence="4" id="KW-1185">Reference proteome</keyword>
<feature type="coiled-coil region" evidence="1">
    <location>
        <begin position="139"/>
        <end position="255"/>
    </location>
</feature>
<gene>
    <name evidence="3" type="ORF">ODALV1_LOCUS4971</name>
</gene>
<feature type="coiled-coil region" evidence="1">
    <location>
        <begin position="388"/>
        <end position="464"/>
    </location>
</feature>
<evidence type="ECO:0008006" key="5">
    <source>
        <dbReference type="Google" id="ProtNLM"/>
    </source>
</evidence>
<accession>A0ABP1Q3V8</accession>
<evidence type="ECO:0000256" key="2">
    <source>
        <dbReference type="SAM" id="MobiDB-lite"/>
    </source>
</evidence>
<organism evidence="3 4">
    <name type="scientific">Orchesella dallaii</name>
    <dbReference type="NCBI Taxonomy" id="48710"/>
    <lineage>
        <taxon>Eukaryota</taxon>
        <taxon>Metazoa</taxon>
        <taxon>Ecdysozoa</taxon>
        <taxon>Arthropoda</taxon>
        <taxon>Hexapoda</taxon>
        <taxon>Collembola</taxon>
        <taxon>Entomobryomorpha</taxon>
        <taxon>Entomobryoidea</taxon>
        <taxon>Orchesellidae</taxon>
        <taxon>Orchesellinae</taxon>
        <taxon>Orchesella</taxon>
    </lineage>
</organism>
<comment type="caution">
    <text evidence="3">The sequence shown here is derived from an EMBL/GenBank/DDBJ whole genome shotgun (WGS) entry which is preliminary data.</text>
</comment>
<evidence type="ECO:0000313" key="3">
    <source>
        <dbReference type="EMBL" id="CAL8081609.1"/>
    </source>
</evidence>
<reference evidence="3 4" key="1">
    <citation type="submission" date="2024-08" db="EMBL/GenBank/DDBJ databases">
        <authorList>
            <person name="Cucini C."/>
            <person name="Frati F."/>
        </authorList>
    </citation>
    <scope>NUCLEOTIDE SEQUENCE [LARGE SCALE GENOMIC DNA]</scope>
</reference>
<feature type="region of interest" description="Disordered" evidence="2">
    <location>
        <begin position="629"/>
        <end position="673"/>
    </location>
</feature>